<keyword evidence="2" id="KW-1185">Reference proteome</keyword>
<accession>A0ABM6N8J1</accession>
<proteinExistence type="predicted"/>
<dbReference type="Proteomes" id="UP000217258">
    <property type="component" value="Chromosome II"/>
</dbReference>
<dbReference type="EMBL" id="CP011031">
    <property type="protein sequence ID" value="ATC92666.1"/>
    <property type="molecule type" value="Genomic_DNA"/>
</dbReference>
<name>A0ABM6N8J1_9GAMM</name>
<organism evidence="1 2">
    <name type="scientific">Pseudoalteromonas issachenkonii</name>
    <dbReference type="NCBI Taxonomy" id="152297"/>
    <lineage>
        <taxon>Bacteria</taxon>
        <taxon>Pseudomonadati</taxon>
        <taxon>Pseudomonadota</taxon>
        <taxon>Gammaproteobacteria</taxon>
        <taxon>Alteromonadales</taxon>
        <taxon>Pseudoalteromonadaceae</taxon>
        <taxon>Pseudoalteromonas</taxon>
    </lineage>
</organism>
<reference evidence="1 2" key="1">
    <citation type="submission" date="2015-06" db="EMBL/GenBank/DDBJ databases">
        <authorList>
            <person name="Xie B.-B."/>
            <person name="Rong J.-C."/>
            <person name="Qin Q.-L."/>
            <person name="Zhang Y.-Z."/>
        </authorList>
    </citation>
    <scope>NUCLEOTIDE SEQUENCE [LARGE SCALE GENOMIC DNA]</scope>
    <source>
        <strain evidence="1 2">KMM 3549</strain>
    </source>
</reference>
<gene>
    <name evidence="1" type="ORF">PISS_b0546</name>
</gene>
<evidence type="ECO:0000313" key="1">
    <source>
        <dbReference type="EMBL" id="ATC92666.1"/>
    </source>
</evidence>
<evidence type="ECO:0000313" key="2">
    <source>
        <dbReference type="Proteomes" id="UP000217258"/>
    </source>
</evidence>
<protein>
    <submittedName>
        <fullName evidence="1">Uncharacterized protein</fullName>
    </submittedName>
</protein>
<sequence>MHISPYKGLKRNGDLVKLGQAQTQSPRSFDILASLRAP</sequence>